<evidence type="ECO:0000313" key="3">
    <source>
        <dbReference type="Proteomes" id="UP001500483"/>
    </source>
</evidence>
<keyword evidence="3" id="KW-1185">Reference proteome</keyword>
<gene>
    <name evidence="2" type="ORF">GCM10020366_55500</name>
</gene>
<dbReference type="EMBL" id="BAAAYK010000038">
    <property type="protein sequence ID" value="GAA3363465.1"/>
    <property type="molecule type" value="Genomic_DNA"/>
</dbReference>
<comment type="caution">
    <text evidence="2">The sequence shown here is derived from an EMBL/GenBank/DDBJ whole genome shotgun (WGS) entry which is preliminary data.</text>
</comment>
<feature type="region of interest" description="Disordered" evidence="1">
    <location>
        <begin position="1"/>
        <end position="152"/>
    </location>
</feature>
<feature type="compositionally biased region" description="Basic and acidic residues" evidence="1">
    <location>
        <begin position="49"/>
        <end position="110"/>
    </location>
</feature>
<evidence type="ECO:0000256" key="1">
    <source>
        <dbReference type="SAM" id="MobiDB-lite"/>
    </source>
</evidence>
<evidence type="ECO:0000313" key="2">
    <source>
        <dbReference type="EMBL" id="GAA3363465.1"/>
    </source>
</evidence>
<reference evidence="3" key="1">
    <citation type="journal article" date="2019" name="Int. J. Syst. Evol. Microbiol.">
        <title>The Global Catalogue of Microorganisms (GCM) 10K type strain sequencing project: providing services to taxonomists for standard genome sequencing and annotation.</title>
        <authorList>
            <consortium name="The Broad Institute Genomics Platform"/>
            <consortium name="The Broad Institute Genome Sequencing Center for Infectious Disease"/>
            <person name="Wu L."/>
            <person name="Ma J."/>
        </authorList>
    </citation>
    <scope>NUCLEOTIDE SEQUENCE [LARGE SCALE GENOMIC DNA]</scope>
    <source>
        <strain evidence="3">JCM 9687</strain>
    </source>
</reference>
<protein>
    <submittedName>
        <fullName evidence="2">Uncharacterized protein</fullName>
    </submittedName>
</protein>
<organism evidence="2 3">
    <name type="scientific">Saccharopolyspora gregorii</name>
    <dbReference type="NCBI Taxonomy" id="33914"/>
    <lineage>
        <taxon>Bacteria</taxon>
        <taxon>Bacillati</taxon>
        <taxon>Actinomycetota</taxon>
        <taxon>Actinomycetes</taxon>
        <taxon>Pseudonocardiales</taxon>
        <taxon>Pseudonocardiaceae</taxon>
        <taxon>Saccharopolyspora</taxon>
    </lineage>
</organism>
<dbReference type="RefSeq" id="WP_344930435.1">
    <property type="nucleotide sequence ID" value="NZ_BAAAYK010000038.1"/>
</dbReference>
<sequence>MSVPPQDPHSPVQPSGSSPEWGRPGGHPQVAQGRPRGFSSQPGQQHPGWQDHDWRTHGWPDHEDRGDHGDHEGHGDRADREDHESHGDRADRGDHEDRAEPDRVWPEQGRRYGSLQYGGPLPGFTPLEPAPGPLLPGPLPPGPHLAPAGPPPKRRRGLLGVALGCGALLLLGVAGTFVQSQVGMAEAVPQVGECVAVTDDSERTFAYEMTTCGTADSDHRIVQVQHGGASCDGDYSEITRAGTRLCLVPDVVVGDCQRVPGADSAGATIPTGIDTKVPCGSPAADVQVVGAADTTAGESACPEGTANYSVFTAPPKTFCFKLTD</sequence>
<dbReference type="Proteomes" id="UP001500483">
    <property type="component" value="Unassembled WGS sequence"/>
</dbReference>
<proteinExistence type="predicted"/>
<feature type="compositionally biased region" description="Pro residues" evidence="1">
    <location>
        <begin position="128"/>
        <end position="151"/>
    </location>
</feature>
<accession>A0ABP6RYN0</accession>
<name>A0ABP6RYN0_9PSEU</name>